<evidence type="ECO:0000256" key="2">
    <source>
        <dbReference type="ARBA" id="ARBA00022448"/>
    </source>
</evidence>
<feature type="transmembrane region" description="Helical" evidence="6">
    <location>
        <begin position="344"/>
        <end position="365"/>
    </location>
</feature>
<dbReference type="OrthoDB" id="2403626at2"/>
<dbReference type="InterPro" id="IPR036259">
    <property type="entry name" value="MFS_trans_sf"/>
</dbReference>
<dbReference type="InterPro" id="IPR011701">
    <property type="entry name" value="MFS"/>
</dbReference>
<feature type="transmembrane region" description="Helical" evidence="6">
    <location>
        <begin position="43"/>
        <end position="62"/>
    </location>
</feature>
<dbReference type="EMBL" id="PIQO01000005">
    <property type="protein sequence ID" value="PKR85386.1"/>
    <property type="molecule type" value="Genomic_DNA"/>
</dbReference>
<accession>A0A2N3LLA1</accession>
<evidence type="ECO:0000313" key="9">
    <source>
        <dbReference type="Proteomes" id="UP000233440"/>
    </source>
</evidence>
<dbReference type="Pfam" id="PF07690">
    <property type="entry name" value="MFS_1"/>
    <property type="match status" value="1"/>
</dbReference>
<feature type="transmembrane region" description="Helical" evidence="6">
    <location>
        <begin position="103"/>
        <end position="124"/>
    </location>
</feature>
<dbReference type="GO" id="GO:0005886">
    <property type="term" value="C:plasma membrane"/>
    <property type="evidence" value="ECO:0007669"/>
    <property type="project" value="UniProtKB-SubCell"/>
</dbReference>
<dbReference type="PRINTS" id="PR01036">
    <property type="entry name" value="TCRTETB"/>
</dbReference>
<name>A0A2N3LLA1_9BACI</name>
<keyword evidence="4 6" id="KW-1133">Transmembrane helix</keyword>
<feature type="transmembrane region" description="Helical" evidence="6">
    <location>
        <begin position="320"/>
        <end position="338"/>
    </location>
</feature>
<feature type="transmembrane region" description="Helical" evidence="6">
    <location>
        <begin position="218"/>
        <end position="236"/>
    </location>
</feature>
<dbReference type="AlphaFoldDB" id="A0A2N3LLA1"/>
<dbReference type="InterPro" id="IPR020846">
    <property type="entry name" value="MFS_dom"/>
</dbReference>
<feature type="transmembrane region" description="Helical" evidence="6">
    <location>
        <begin position="377"/>
        <end position="397"/>
    </location>
</feature>
<feature type="transmembrane region" description="Helical" evidence="6">
    <location>
        <begin position="74"/>
        <end position="97"/>
    </location>
</feature>
<dbReference type="Proteomes" id="UP000233440">
    <property type="component" value="Unassembled WGS sequence"/>
</dbReference>
<feature type="transmembrane region" description="Helical" evidence="6">
    <location>
        <begin position="257"/>
        <end position="278"/>
    </location>
</feature>
<comment type="subcellular location">
    <subcellularLocation>
        <location evidence="1">Cell membrane</location>
        <topology evidence="1">Multi-pass membrane protein</topology>
    </subcellularLocation>
</comment>
<evidence type="ECO:0000256" key="5">
    <source>
        <dbReference type="ARBA" id="ARBA00023136"/>
    </source>
</evidence>
<organism evidence="8 9">
    <name type="scientific">Heyndrickxia camelliae</name>
    <dbReference type="NCBI Taxonomy" id="1707093"/>
    <lineage>
        <taxon>Bacteria</taxon>
        <taxon>Bacillati</taxon>
        <taxon>Bacillota</taxon>
        <taxon>Bacilli</taxon>
        <taxon>Bacillales</taxon>
        <taxon>Bacillaceae</taxon>
        <taxon>Heyndrickxia</taxon>
    </lineage>
</organism>
<comment type="caution">
    <text evidence="8">The sequence shown here is derived from an EMBL/GenBank/DDBJ whole genome shotgun (WGS) entry which is preliminary data.</text>
</comment>
<evidence type="ECO:0000259" key="7">
    <source>
        <dbReference type="PROSITE" id="PS50850"/>
    </source>
</evidence>
<feature type="transmembrane region" description="Helical" evidence="6">
    <location>
        <begin position="193"/>
        <end position="212"/>
    </location>
</feature>
<dbReference type="PROSITE" id="PS50850">
    <property type="entry name" value="MFS"/>
    <property type="match status" value="1"/>
</dbReference>
<dbReference type="SUPFAM" id="SSF103473">
    <property type="entry name" value="MFS general substrate transporter"/>
    <property type="match status" value="1"/>
</dbReference>
<evidence type="ECO:0000313" key="8">
    <source>
        <dbReference type="EMBL" id="PKR85386.1"/>
    </source>
</evidence>
<dbReference type="PANTHER" id="PTHR42718:SF35">
    <property type="entry name" value="BLL0718 PROTEIN"/>
    <property type="match status" value="1"/>
</dbReference>
<dbReference type="RefSeq" id="WP_101353941.1">
    <property type="nucleotide sequence ID" value="NZ_PIQO01000005.1"/>
</dbReference>
<proteinExistence type="predicted"/>
<sequence length="448" mass="49614">MKNKMNKLIATLCLIVLAGVMNSILFNVTLEDMAKDLNVTSSAISWIVISYTLVITFGSVTYSKLASYFQIKNLLLFGVIMFTLGSLIGYFFNSYILVLSARIIQAIGGSSFIALSMITANQFIPVSMRNFALALIGGCLSLGSGLGFLVGGILSLTWGWHSLFLLTSLTLLTVFGIYTLLPSGYASKERITEPFDILGLFYLVIFVTSFILGVKLNSLLLFLTIISLFLLGLHSKKKRKVLFIDPSVLKYFSFNKLLLISFINNAAMVAILFLYPSLMNRAFHLSSVRIGFIICMGSIISFLFSLLIRKLASSMSNEKLMFISIVIQLISFCTLSFFGMTSIIIATLGLFLIYSCYSTLTVIINQEIPLHVEQDKTSMGLGIYNLINFLGMSFGPTMSSRILGISTNYTFVLQSFTVLLIGSLLLMLVGRRRVDTPYNGACHIREEQ</sequence>
<keyword evidence="9" id="KW-1185">Reference proteome</keyword>
<evidence type="ECO:0000256" key="3">
    <source>
        <dbReference type="ARBA" id="ARBA00022692"/>
    </source>
</evidence>
<feature type="transmembrane region" description="Helical" evidence="6">
    <location>
        <begin position="409"/>
        <end position="429"/>
    </location>
</feature>
<keyword evidence="5 6" id="KW-0472">Membrane</keyword>
<reference evidence="8 9" key="1">
    <citation type="submission" date="2017-11" db="EMBL/GenBank/DDBJ databases">
        <title>Bacillus camelliae sp. nov., isolated from pu'er tea.</title>
        <authorList>
            <person name="Niu L."/>
        </authorList>
    </citation>
    <scope>NUCLEOTIDE SEQUENCE [LARGE SCALE GENOMIC DNA]</scope>
    <source>
        <strain evidence="8 9">7578-1</strain>
    </source>
</reference>
<evidence type="ECO:0000256" key="1">
    <source>
        <dbReference type="ARBA" id="ARBA00004651"/>
    </source>
</evidence>
<keyword evidence="2" id="KW-0813">Transport</keyword>
<evidence type="ECO:0000256" key="6">
    <source>
        <dbReference type="SAM" id="Phobius"/>
    </source>
</evidence>
<feature type="transmembrane region" description="Helical" evidence="6">
    <location>
        <begin position="131"/>
        <end position="154"/>
    </location>
</feature>
<dbReference type="Gene3D" id="1.20.1250.20">
    <property type="entry name" value="MFS general substrate transporter like domains"/>
    <property type="match status" value="1"/>
</dbReference>
<feature type="transmembrane region" description="Helical" evidence="6">
    <location>
        <begin position="290"/>
        <end position="308"/>
    </location>
</feature>
<dbReference type="PANTHER" id="PTHR42718">
    <property type="entry name" value="MAJOR FACILITATOR SUPERFAMILY MULTIDRUG TRANSPORTER MFSC"/>
    <property type="match status" value="1"/>
</dbReference>
<protein>
    <submittedName>
        <fullName evidence="8">MFS transporter</fullName>
    </submittedName>
</protein>
<dbReference type="GO" id="GO:0022857">
    <property type="term" value="F:transmembrane transporter activity"/>
    <property type="evidence" value="ECO:0007669"/>
    <property type="project" value="InterPro"/>
</dbReference>
<gene>
    <name evidence="8" type="ORF">CWO92_09370</name>
</gene>
<feature type="domain" description="Major facilitator superfamily (MFS) profile" evidence="7">
    <location>
        <begin position="7"/>
        <end position="433"/>
    </location>
</feature>
<feature type="transmembrane region" description="Helical" evidence="6">
    <location>
        <begin position="160"/>
        <end position="181"/>
    </location>
</feature>
<keyword evidence="3 6" id="KW-0812">Transmembrane</keyword>
<dbReference type="Gene3D" id="1.20.1720.10">
    <property type="entry name" value="Multidrug resistance protein D"/>
    <property type="match status" value="1"/>
</dbReference>
<evidence type="ECO:0000256" key="4">
    <source>
        <dbReference type="ARBA" id="ARBA00022989"/>
    </source>
</evidence>